<comment type="caution">
    <text evidence="1">The sequence shown here is derived from an EMBL/GenBank/DDBJ whole genome shotgun (WGS) entry which is preliminary data.</text>
</comment>
<evidence type="ECO:0000313" key="2">
    <source>
        <dbReference type="Proteomes" id="UP000265618"/>
    </source>
</evidence>
<protein>
    <submittedName>
        <fullName evidence="1">Uncharacterized protein</fullName>
    </submittedName>
</protein>
<keyword evidence="2" id="KW-1185">Reference proteome</keyword>
<gene>
    <name evidence="1" type="ORF">KIPB_014568</name>
</gene>
<proteinExistence type="predicted"/>
<sequence>CELDLPHIYSLTVELCREGIDGDPEIISEQRSGTSGWSSRFPHFRVNRYAFTLPAPGIENAKDLAAAGIWV</sequence>
<feature type="non-terminal residue" evidence="1">
    <location>
        <position position="1"/>
    </location>
</feature>
<evidence type="ECO:0000313" key="1">
    <source>
        <dbReference type="EMBL" id="GIQ91354.1"/>
    </source>
</evidence>
<dbReference type="AlphaFoldDB" id="A0A9K3DCG6"/>
<organism evidence="1 2">
    <name type="scientific">Kipferlia bialata</name>
    <dbReference type="NCBI Taxonomy" id="797122"/>
    <lineage>
        <taxon>Eukaryota</taxon>
        <taxon>Metamonada</taxon>
        <taxon>Carpediemonas-like organisms</taxon>
        <taxon>Kipferlia</taxon>
    </lineage>
</organism>
<feature type="non-terminal residue" evidence="1">
    <location>
        <position position="71"/>
    </location>
</feature>
<dbReference type="Proteomes" id="UP000265618">
    <property type="component" value="Unassembled WGS sequence"/>
</dbReference>
<name>A0A9K3DCG6_9EUKA</name>
<dbReference type="EMBL" id="BDIP01007571">
    <property type="protein sequence ID" value="GIQ91354.1"/>
    <property type="molecule type" value="Genomic_DNA"/>
</dbReference>
<reference evidence="1 2" key="1">
    <citation type="journal article" date="2018" name="PLoS ONE">
        <title>The draft genome of Kipferlia bialata reveals reductive genome evolution in fornicate parasites.</title>
        <authorList>
            <person name="Tanifuji G."/>
            <person name="Takabayashi S."/>
            <person name="Kume K."/>
            <person name="Takagi M."/>
            <person name="Nakayama T."/>
            <person name="Kamikawa R."/>
            <person name="Inagaki Y."/>
            <person name="Hashimoto T."/>
        </authorList>
    </citation>
    <scope>NUCLEOTIDE SEQUENCE [LARGE SCALE GENOMIC DNA]</scope>
    <source>
        <strain evidence="1">NY0173</strain>
    </source>
</reference>
<accession>A0A9K3DCG6</accession>